<gene>
    <name evidence="1" type="ORF">DXC31_18845</name>
</gene>
<organism evidence="1 2">
    <name type="scientific">Mediterraneibacter gnavus</name>
    <name type="common">Ruminococcus gnavus</name>
    <dbReference type="NCBI Taxonomy" id="33038"/>
    <lineage>
        <taxon>Bacteria</taxon>
        <taxon>Bacillati</taxon>
        <taxon>Bacillota</taxon>
        <taxon>Clostridia</taxon>
        <taxon>Lachnospirales</taxon>
        <taxon>Lachnospiraceae</taxon>
        <taxon>Mediterraneibacter</taxon>
    </lineage>
</organism>
<dbReference type="GO" id="GO:0000287">
    <property type="term" value="F:magnesium ion binding"/>
    <property type="evidence" value="ECO:0007669"/>
    <property type="project" value="InterPro"/>
</dbReference>
<protein>
    <submittedName>
        <fullName evidence="1">Uncharacterized protein</fullName>
    </submittedName>
</protein>
<sequence length="97" mass="11711">MTRTYYVKITERIEEDELRGLISRVSETRRVEVLKKRRMEDRIQGIVSELLIKYVLQKTFGINLYELQILEVNMVNLYELQILEVNMVNHLLTYQFS</sequence>
<dbReference type="Gene3D" id="3.90.470.20">
    <property type="entry name" value="4'-phosphopantetheinyl transferase domain"/>
    <property type="match status" value="1"/>
</dbReference>
<dbReference type="EMBL" id="QSSX01000138">
    <property type="protein sequence ID" value="RGM13076.1"/>
    <property type="molecule type" value="Genomic_DNA"/>
</dbReference>
<dbReference type="GO" id="GO:0008897">
    <property type="term" value="F:holo-[acyl-carrier-protein] synthase activity"/>
    <property type="evidence" value="ECO:0007669"/>
    <property type="project" value="InterPro"/>
</dbReference>
<proteinExistence type="predicted"/>
<evidence type="ECO:0000313" key="2">
    <source>
        <dbReference type="Proteomes" id="UP000260808"/>
    </source>
</evidence>
<dbReference type="Proteomes" id="UP000260808">
    <property type="component" value="Unassembled WGS sequence"/>
</dbReference>
<evidence type="ECO:0000313" key="1">
    <source>
        <dbReference type="EMBL" id="RGM13076.1"/>
    </source>
</evidence>
<name>A0A3E4UNS5_MEDGN</name>
<dbReference type="AlphaFoldDB" id="A0A3E4UNS5"/>
<comment type="caution">
    <text evidence="1">The sequence shown here is derived from an EMBL/GenBank/DDBJ whole genome shotgun (WGS) entry which is preliminary data.</text>
</comment>
<feature type="non-terminal residue" evidence="1">
    <location>
        <position position="97"/>
    </location>
</feature>
<reference evidence="1 2" key="1">
    <citation type="submission" date="2018-08" db="EMBL/GenBank/DDBJ databases">
        <title>A genome reference for cultivated species of the human gut microbiota.</title>
        <authorList>
            <person name="Zou Y."/>
            <person name="Xue W."/>
            <person name="Luo G."/>
        </authorList>
    </citation>
    <scope>NUCLEOTIDE SEQUENCE [LARGE SCALE GENOMIC DNA]</scope>
    <source>
        <strain evidence="1 2">TF01-20-2</strain>
    </source>
</reference>
<dbReference type="InterPro" id="IPR037143">
    <property type="entry name" value="4-PPantetheinyl_Trfase_dom_sf"/>
</dbReference>
<accession>A0A3E4UNS5</accession>